<dbReference type="Proteomes" id="UP000228934">
    <property type="component" value="Unassembled WGS sequence"/>
</dbReference>
<keyword evidence="1" id="KW-0677">Repeat</keyword>
<accession>A0A2G9S7X1</accession>
<organism evidence="2 3">
    <name type="scientific">Aquarana catesbeiana</name>
    <name type="common">American bullfrog</name>
    <name type="synonym">Rana catesbeiana</name>
    <dbReference type="NCBI Taxonomy" id="8400"/>
    <lineage>
        <taxon>Eukaryota</taxon>
        <taxon>Metazoa</taxon>
        <taxon>Chordata</taxon>
        <taxon>Craniata</taxon>
        <taxon>Vertebrata</taxon>
        <taxon>Euteleostomi</taxon>
        <taxon>Amphibia</taxon>
        <taxon>Batrachia</taxon>
        <taxon>Anura</taxon>
        <taxon>Neobatrachia</taxon>
        <taxon>Ranoidea</taxon>
        <taxon>Ranidae</taxon>
        <taxon>Aquarana</taxon>
    </lineage>
</organism>
<dbReference type="InterPro" id="IPR036322">
    <property type="entry name" value="WD40_repeat_dom_sf"/>
</dbReference>
<evidence type="ECO:0000256" key="1">
    <source>
        <dbReference type="ARBA" id="ARBA00022737"/>
    </source>
</evidence>
<sequence>MKTAYGRRFQLIGKLTGHMAPVMCLTVSNTPNGRDLVITGSKDHYVKVTHFLPICIFLIHHPIS</sequence>
<proteinExistence type="predicted"/>
<evidence type="ECO:0000313" key="3">
    <source>
        <dbReference type="Proteomes" id="UP000228934"/>
    </source>
</evidence>
<dbReference type="Gene3D" id="2.130.10.10">
    <property type="entry name" value="YVTN repeat-like/Quinoprotein amine dehydrogenase"/>
    <property type="match status" value="1"/>
</dbReference>
<protein>
    <submittedName>
        <fullName evidence="2">Uncharacterized protein</fullName>
    </submittedName>
</protein>
<reference evidence="3" key="1">
    <citation type="journal article" date="2017" name="Nat. Commun.">
        <title>The North American bullfrog draft genome provides insight into hormonal regulation of long noncoding RNA.</title>
        <authorList>
            <person name="Hammond S.A."/>
            <person name="Warren R.L."/>
            <person name="Vandervalk B.P."/>
            <person name="Kucuk E."/>
            <person name="Khan H."/>
            <person name="Gibb E.A."/>
            <person name="Pandoh P."/>
            <person name="Kirk H."/>
            <person name="Zhao Y."/>
            <person name="Jones M."/>
            <person name="Mungall A.J."/>
            <person name="Coope R."/>
            <person name="Pleasance S."/>
            <person name="Moore R.A."/>
            <person name="Holt R.A."/>
            <person name="Round J.M."/>
            <person name="Ohora S."/>
            <person name="Walle B.V."/>
            <person name="Veldhoen N."/>
            <person name="Helbing C.C."/>
            <person name="Birol I."/>
        </authorList>
    </citation>
    <scope>NUCLEOTIDE SEQUENCE [LARGE SCALE GENOMIC DNA]</scope>
</reference>
<name>A0A2G9S7X1_AQUCT</name>
<dbReference type="InterPro" id="IPR015943">
    <property type="entry name" value="WD40/YVTN_repeat-like_dom_sf"/>
</dbReference>
<dbReference type="OrthoDB" id="3176171at2759"/>
<dbReference type="EMBL" id="KV925833">
    <property type="protein sequence ID" value="PIO36279.1"/>
    <property type="molecule type" value="Genomic_DNA"/>
</dbReference>
<evidence type="ECO:0000313" key="2">
    <source>
        <dbReference type="EMBL" id="PIO36279.1"/>
    </source>
</evidence>
<keyword evidence="3" id="KW-1185">Reference proteome</keyword>
<dbReference type="SUPFAM" id="SSF50978">
    <property type="entry name" value="WD40 repeat-like"/>
    <property type="match status" value="1"/>
</dbReference>
<gene>
    <name evidence="2" type="ORF">AB205_0174720</name>
</gene>
<dbReference type="AlphaFoldDB" id="A0A2G9S7X1"/>